<organism evidence="1 2">
    <name type="scientific">Sphingobacterium paludis</name>
    <dbReference type="NCBI Taxonomy" id="1476465"/>
    <lineage>
        <taxon>Bacteria</taxon>
        <taxon>Pseudomonadati</taxon>
        <taxon>Bacteroidota</taxon>
        <taxon>Sphingobacteriia</taxon>
        <taxon>Sphingobacteriales</taxon>
        <taxon>Sphingobacteriaceae</taxon>
        <taxon>Sphingobacterium</taxon>
    </lineage>
</organism>
<accession>A0A4R7DC04</accession>
<evidence type="ECO:0000313" key="1">
    <source>
        <dbReference type="EMBL" id="TDS17444.1"/>
    </source>
</evidence>
<name>A0A4R7DC04_9SPHI</name>
<proteinExistence type="predicted"/>
<sequence>MFCHSLPLNNNVNPSEEQVSVLSLEPLIRFLRGCIGEGDQYATVPSFVLALIEQADKQHGALKPDNLQQYASVFDSVRYLNRTIDLPDSDMWAIGTALGDRAFYGTTAFKERLLSKLDLDHVPYMYGHDFDFENRLLYVLILERCYGLPKTVARRLYRFEIAGVSHYVELSVDYAFVDVTPLTDLPVLDMASFRDREINGLEDLAPLLQMLDPRKFVFTGFSIIRFHDRNKEAIIEKLQTVLGNLHGYETDDFNDTLRDILMSALGSEAIHSSFFPVLELNGYPVLKTEFARDSIFLSDLIARELGDCQSEIFDFIRKPFTIIFGVEEGLDTQEPELIHLLRAANLSAYMCIPLKHNKNLVGFLEVYSHAPFKMSRDVLLQMKPFLPYLAQIAYELLVIFKQRLDRIILTNYTALQPAVQWRFNEVAAKYLGKAPTGNYALPPDPVLFPNVYPIYGAIDVKDSTKLRNNVQRREGLRRLGVLQHMESNLQNRNEETYLRWKGKLVQLQAWLSEEQVDRYLSDVQYFFYREMPQLLHEAAPYLREDEDLIDQLGCVWEDQQYVFNDKADVFDQSLQQINSMIKQELDGLNDYVQQLFPSYFETFRTDGVEYDMYIGQSITPTQAFDKRVLKQVRKRQIISMVGIAEKAATMKSNLPIPLETTQLIFIHPHEISISFRTDEKRFDVDGGYNVRYQVIKKRIDKVRIHNSSERLVKPGTVAIVYTSSMVEAELKELIDELIAEGVIIADVTYLELEELQDVIALRALRLQIV</sequence>
<dbReference type="AlphaFoldDB" id="A0A4R7DC04"/>
<evidence type="ECO:0000313" key="2">
    <source>
        <dbReference type="Proteomes" id="UP000294752"/>
    </source>
</evidence>
<comment type="caution">
    <text evidence="1">The sequence shown here is derived from an EMBL/GenBank/DDBJ whole genome shotgun (WGS) entry which is preliminary data.</text>
</comment>
<dbReference type="EMBL" id="SNZV01000001">
    <property type="protein sequence ID" value="TDS17444.1"/>
    <property type="molecule type" value="Genomic_DNA"/>
</dbReference>
<protein>
    <recommendedName>
        <fullName evidence="3">GAF domain-containing protein</fullName>
    </recommendedName>
</protein>
<dbReference type="Proteomes" id="UP000294752">
    <property type="component" value="Unassembled WGS sequence"/>
</dbReference>
<evidence type="ECO:0008006" key="3">
    <source>
        <dbReference type="Google" id="ProtNLM"/>
    </source>
</evidence>
<gene>
    <name evidence="1" type="ORF">B0I21_101309</name>
</gene>
<dbReference type="RefSeq" id="WP_133638558.1">
    <property type="nucleotide sequence ID" value="NZ_SNZV01000001.1"/>
</dbReference>
<dbReference type="OrthoDB" id="627374at2"/>
<reference evidence="1 2" key="1">
    <citation type="submission" date="2019-03" db="EMBL/GenBank/DDBJ databases">
        <title>Genomic Encyclopedia of Type Strains, Phase III (KMG-III): the genomes of soil and plant-associated and newly described type strains.</title>
        <authorList>
            <person name="Whitman W."/>
        </authorList>
    </citation>
    <scope>NUCLEOTIDE SEQUENCE [LARGE SCALE GENOMIC DNA]</scope>
    <source>
        <strain evidence="1 2">CGMCC 1.12801</strain>
    </source>
</reference>
<keyword evidence="2" id="KW-1185">Reference proteome</keyword>